<dbReference type="InterPro" id="IPR001275">
    <property type="entry name" value="DM_DNA-bd"/>
</dbReference>
<keyword evidence="5 6" id="KW-0539">Nucleus</keyword>
<dbReference type="GO" id="GO:0007548">
    <property type="term" value="P:sex differentiation"/>
    <property type="evidence" value="ECO:0007669"/>
    <property type="project" value="TreeGrafter"/>
</dbReference>
<dbReference type="Ensembl" id="ENSCSET00000004345.1">
    <property type="protein sequence ID" value="ENSCSEP00000004289.1"/>
    <property type="gene ID" value="ENSCSEG00000002789.1"/>
</dbReference>
<dbReference type="SUPFAM" id="SSF46934">
    <property type="entry name" value="UBA-like"/>
    <property type="match status" value="1"/>
</dbReference>
<reference evidence="9" key="2">
    <citation type="submission" date="2025-05" db="UniProtKB">
        <authorList>
            <consortium name="Ensembl"/>
        </authorList>
    </citation>
    <scope>IDENTIFICATION</scope>
</reference>
<dbReference type="InterPro" id="IPR009060">
    <property type="entry name" value="UBA-like_sf"/>
</dbReference>
<dbReference type="OrthoDB" id="9942608at2759"/>
<dbReference type="InterPro" id="IPR036407">
    <property type="entry name" value="DM_DNA-bd_sf"/>
</dbReference>
<feature type="DNA-binding region" description="DM" evidence="6">
    <location>
        <begin position="53"/>
        <end position="100"/>
    </location>
</feature>
<dbReference type="Pfam" id="PF20624">
    <property type="entry name" value="DMRT5_DMB"/>
    <property type="match status" value="1"/>
</dbReference>
<dbReference type="SMART" id="SM00301">
    <property type="entry name" value="DM"/>
    <property type="match status" value="1"/>
</dbReference>
<dbReference type="FunFam" id="4.10.1040.10:FF:000001">
    <property type="entry name" value="doublesex- and mab-3-related transcription factor 1"/>
    <property type="match status" value="1"/>
</dbReference>
<dbReference type="GO" id="GO:0046872">
    <property type="term" value="F:metal ion binding"/>
    <property type="evidence" value="ECO:0007669"/>
    <property type="project" value="UniProtKB-KW"/>
</dbReference>
<dbReference type="Pfam" id="PF03474">
    <property type="entry name" value="DMA"/>
    <property type="match status" value="1"/>
</dbReference>
<evidence type="ECO:0000256" key="2">
    <source>
        <dbReference type="ARBA" id="ARBA00022723"/>
    </source>
</evidence>
<comment type="subcellular location">
    <subcellularLocation>
        <location evidence="6">Nucleus</location>
    </subcellularLocation>
</comment>
<dbReference type="RefSeq" id="XP_008320425.1">
    <property type="nucleotide sequence ID" value="XM_008322203.2"/>
</dbReference>
<sequence>MDSNRIRPLGLTGHSSSSLGGLQVPPSLLRPSSLFLRACNPALERGYPRTPKCARCRNHGVVSALKGHKRFCRWRDCVCAKCTLIAERQRVMAAQVALRRQQAQEESEARELRLLYSGSGIGGEAVVPHGSPGGSGLAAPASSTPSAVGASFDVYRAENQKDDDKINKFNLYNGFMGRSLFAPHGTRLPSPSEKTECSPKDSNAPLVDDSVSPSPVFDLSSDHTDSPQRSLSSSDPESGSETEKSTDSPSLERDPTDIMAKIFPHQKRDTLESMVRTCKGDLVKSIELVLSSKENTSDTKTLPVSNYPNAFRASAVLPGALGALGSKSAFAPLHMPPTAAGGENMFGLSPRLGVSPLRLAYSSTNGGLTGFMSPYMTSGLMPVFPLRPPLDSYSFPGMIRDLSYLQSKEALCNTGSLYSRLNSEK</sequence>
<dbReference type="STRING" id="244447.ENSCSEP00000004289"/>
<protein>
    <submittedName>
        <fullName evidence="9">DMRT like family A1</fullName>
    </submittedName>
</protein>
<dbReference type="Proteomes" id="UP000265120">
    <property type="component" value="Chromosome 1"/>
</dbReference>
<dbReference type="CDD" id="cd14417">
    <property type="entry name" value="CUE_DMA_DMRTA1"/>
    <property type="match status" value="1"/>
</dbReference>
<accession>A0A3P8UR20</accession>
<evidence type="ECO:0000256" key="5">
    <source>
        <dbReference type="ARBA" id="ARBA00023242"/>
    </source>
</evidence>
<keyword evidence="3 6" id="KW-0862">Zinc</keyword>
<organism evidence="9 10">
    <name type="scientific">Cynoglossus semilaevis</name>
    <name type="common">Tongue sole</name>
    <dbReference type="NCBI Taxonomy" id="244447"/>
    <lineage>
        <taxon>Eukaryota</taxon>
        <taxon>Metazoa</taxon>
        <taxon>Chordata</taxon>
        <taxon>Craniata</taxon>
        <taxon>Vertebrata</taxon>
        <taxon>Euteleostomi</taxon>
        <taxon>Actinopterygii</taxon>
        <taxon>Neopterygii</taxon>
        <taxon>Teleostei</taxon>
        <taxon>Neoteleostei</taxon>
        <taxon>Acanthomorphata</taxon>
        <taxon>Carangaria</taxon>
        <taxon>Pleuronectiformes</taxon>
        <taxon>Pleuronectoidei</taxon>
        <taxon>Cynoglossidae</taxon>
        <taxon>Cynoglossinae</taxon>
        <taxon>Cynoglossus</taxon>
    </lineage>
</organism>
<dbReference type="GO" id="GO:0005634">
    <property type="term" value="C:nucleus"/>
    <property type="evidence" value="ECO:0007669"/>
    <property type="project" value="UniProtKB-SubCell"/>
</dbReference>
<evidence type="ECO:0000313" key="9">
    <source>
        <dbReference type="Ensembl" id="ENSCSEP00000004289.1"/>
    </source>
</evidence>
<dbReference type="InterPro" id="IPR026607">
    <property type="entry name" value="DMRT"/>
</dbReference>
<dbReference type="PROSITE" id="PS50809">
    <property type="entry name" value="DM_2"/>
    <property type="match status" value="1"/>
</dbReference>
<comment type="similarity">
    <text evidence="1">Belongs to the DMRT family.</text>
</comment>
<feature type="domain" description="DM" evidence="8">
    <location>
        <begin position="53"/>
        <end position="100"/>
    </location>
</feature>
<dbReference type="SUPFAM" id="SSF82927">
    <property type="entry name" value="Cysteine-rich DNA binding domain, (DM domain)"/>
    <property type="match status" value="1"/>
</dbReference>
<dbReference type="InterPro" id="IPR005173">
    <property type="entry name" value="DMA"/>
</dbReference>
<dbReference type="Ensembl" id="ENSCSET00000004349.1">
    <property type="protein sequence ID" value="ENSCSEP00000004293.1"/>
    <property type="gene ID" value="ENSCSEG00000002789.1"/>
</dbReference>
<evidence type="ECO:0000256" key="7">
    <source>
        <dbReference type="SAM" id="MobiDB-lite"/>
    </source>
</evidence>
<dbReference type="Gene3D" id="4.10.1040.10">
    <property type="entry name" value="DM DNA-binding domain"/>
    <property type="match status" value="1"/>
</dbReference>
<dbReference type="GeneTree" id="ENSGT00940000160640"/>
<dbReference type="GeneID" id="103387520"/>
<evidence type="ECO:0000256" key="4">
    <source>
        <dbReference type="ARBA" id="ARBA00023125"/>
    </source>
</evidence>
<dbReference type="OMA" id="RELQFMY"/>
<keyword evidence="4 6" id="KW-0238">DNA-binding</keyword>
<dbReference type="GO" id="GO:0000978">
    <property type="term" value="F:RNA polymerase II cis-regulatory region sequence-specific DNA binding"/>
    <property type="evidence" value="ECO:0007669"/>
    <property type="project" value="TreeGrafter"/>
</dbReference>
<evidence type="ECO:0000256" key="1">
    <source>
        <dbReference type="ARBA" id="ARBA00006834"/>
    </source>
</evidence>
<feature type="region of interest" description="Disordered" evidence="7">
    <location>
        <begin position="183"/>
        <end position="265"/>
    </location>
</feature>
<dbReference type="PANTHER" id="PTHR12322:SF71">
    <property type="entry name" value="DOUBLESEX- AND MAB-3-RELATED TRANSCRIPTION FACTOR A1"/>
    <property type="match status" value="1"/>
</dbReference>
<dbReference type="GO" id="GO:0000981">
    <property type="term" value="F:DNA-binding transcription factor activity, RNA polymerase II-specific"/>
    <property type="evidence" value="ECO:0007669"/>
    <property type="project" value="TreeGrafter"/>
</dbReference>
<reference evidence="9 10" key="1">
    <citation type="journal article" date="2014" name="Nat. Genet.">
        <title>Whole-genome sequence of a flatfish provides insights into ZW sex chromosome evolution and adaptation to a benthic lifestyle.</title>
        <authorList>
            <person name="Chen S."/>
            <person name="Zhang G."/>
            <person name="Shao C."/>
            <person name="Huang Q."/>
            <person name="Liu G."/>
            <person name="Zhang P."/>
            <person name="Song W."/>
            <person name="An N."/>
            <person name="Chalopin D."/>
            <person name="Volff J.N."/>
            <person name="Hong Y."/>
            <person name="Li Q."/>
            <person name="Sha Z."/>
            <person name="Zhou H."/>
            <person name="Xie M."/>
            <person name="Yu Q."/>
            <person name="Liu Y."/>
            <person name="Xiang H."/>
            <person name="Wang N."/>
            <person name="Wu K."/>
            <person name="Yang C."/>
            <person name="Zhou Q."/>
            <person name="Liao X."/>
            <person name="Yang L."/>
            <person name="Hu Q."/>
            <person name="Zhang J."/>
            <person name="Meng L."/>
            <person name="Jin L."/>
            <person name="Tian Y."/>
            <person name="Lian J."/>
            <person name="Yang J."/>
            <person name="Miao G."/>
            <person name="Liu S."/>
            <person name="Liang Z."/>
            <person name="Yan F."/>
            <person name="Li Y."/>
            <person name="Sun B."/>
            <person name="Zhang H."/>
            <person name="Zhang J."/>
            <person name="Zhu Y."/>
            <person name="Du M."/>
            <person name="Zhao Y."/>
            <person name="Schartl M."/>
            <person name="Tang Q."/>
            <person name="Wang J."/>
        </authorList>
    </citation>
    <scope>NUCLEOTIDE SEQUENCE</scope>
</reference>
<dbReference type="AlphaFoldDB" id="A0A3P8UR20"/>
<name>A0A3P8UR20_CYNSE</name>
<keyword evidence="10" id="KW-1185">Reference proteome</keyword>
<dbReference type="Pfam" id="PF00751">
    <property type="entry name" value="DM"/>
    <property type="match status" value="1"/>
</dbReference>
<dbReference type="PANTHER" id="PTHR12322">
    <property type="entry name" value="DOUBLESEX AND MAB-3 RELATED TRANSCRIPTION FACTOR DMRT"/>
    <property type="match status" value="1"/>
</dbReference>
<evidence type="ECO:0000256" key="6">
    <source>
        <dbReference type="PROSITE-ProRule" id="PRU00070"/>
    </source>
</evidence>
<evidence type="ECO:0000256" key="3">
    <source>
        <dbReference type="ARBA" id="ARBA00022833"/>
    </source>
</evidence>
<dbReference type="KEGG" id="csem:103387520"/>
<feature type="compositionally biased region" description="Low complexity" evidence="7">
    <location>
        <begin position="230"/>
        <end position="239"/>
    </location>
</feature>
<feature type="compositionally biased region" description="Basic and acidic residues" evidence="7">
    <location>
        <begin position="241"/>
        <end position="256"/>
    </location>
</feature>
<proteinExistence type="inferred from homology"/>
<feature type="compositionally biased region" description="Low complexity" evidence="7">
    <location>
        <begin position="9"/>
        <end position="23"/>
    </location>
</feature>
<keyword evidence="2 6" id="KW-0479">Metal-binding</keyword>
<dbReference type="PROSITE" id="PS40000">
    <property type="entry name" value="DM_1"/>
    <property type="match status" value="1"/>
</dbReference>
<feature type="region of interest" description="Disordered" evidence="7">
    <location>
        <begin position="1"/>
        <end position="23"/>
    </location>
</feature>
<dbReference type="InterPro" id="IPR046472">
    <property type="entry name" value="DMRT5_1_DMB_dom"/>
</dbReference>
<evidence type="ECO:0000313" key="10">
    <source>
        <dbReference type="Proteomes" id="UP000265120"/>
    </source>
</evidence>
<evidence type="ECO:0000259" key="8">
    <source>
        <dbReference type="PROSITE" id="PS50809"/>
    </source>
</evidence>